<protein>
    <recommendedName>
        <fullName evidence="1">HTH cro/C1-type domain-containing protein</fullName>
    </recommendedName>
</protein>
<dbReference type="Proteomes" id="UP000247569">
    <property type="component" value="Unassembled WGS sequence"/>
</dbReference>
<reference evidence="2 3" key="1">
    <citation type="submission" date="2018-05" db="EMBL/GenBank/DDBJ databases">
        <title>Genomic Encyclopedia of Type Strains, Phase IV (KMG-IV): sequencing the most valuable type-strain genomes for metagenomic binning, comparative biology and taxonomic classification.</title>
        <authorList>
            <person name="Goeker M."/>
        </authorList>
    </citation>
    <scope>NUCLEOTIDE SEQUENCE [LARGE SCALE GENOMIC DNA]</scope>
    <source>
        <strain evidence="2 3">DSM 44704</strain>
    </source>
</reference>
<keyword evidence="3" id="KW-1185">Reference proteome</keyword>
<evidence type="ECO:0000313" key="3">
    <source>
        <dbReference type="Proteomes" id="UP000247569"/>
    </source>
</evidence>
<accession>A0A318K8X9</accession>
<dbReference type="AlphaFoldDB" id="A0A318K8X9"/>
<evidence type="ECO:0000313" key="2">
    <source>
        <dbReference type="EMBL" id="PXX69353.1"/>
    </source>
</evidence>
<dbReference type="InterPro" id="IPR001387">
    <property type="entry name" value="Cro/C1-type_HTH"/>
</dbReference>
<organism evidence="2 3">
    <name type="scientific">Nocardia tenerifensis</name>
    <dbReference type="NCBI Taxonomy" id="228006"/>
    <lineage>
        <taxon>Bacteria</taxon>
        <taxon>Bacillati</taxon>
        <taxon>Actinomycetota</taxon>
        <taxon>Actinomycetes</taxon>
        <taxon>Mycobacteriales</taxon>
        <taxon>Nocardiaceae</taxon>
        <taxon>Nocardia</taxon>
    </lineage>
</organism>
<comment type="caution">
    <text evidence="2">The sequence shown here is derived from an EMBL/GenBank/DDBJ whole genome shotgun (WGS) entry which is preliminary data.</text>
</comment>
<dbReference type="SUPFAM" id="SSF47413">
    <property type="entry name" value="lambda repressor-like DNA-binding domains"/>
    <property type="match status" value="1"/>
</dbReference>
<dbReference type="RefSeq" id="WP_063713470.1">
    <property type="nucleotide sequence ID" value="NZ_QJKF01000002.1"/>
</dbReference>
<dbReference type="CDD" id="cd00093">
    <property type="entry name" value="HTH_XRE"/>
    <property type="match status" value="1"/>
</dbReference>
<dbReference type="GO" id="GO:0003677">
    <property type="term" value="F:DNA binding"/>
    <property type="evidence" value="ECO:0007669"/>
    <property type="project" value="InterPro"/>
</dbReference>
<name>A0A318K8X9_9NOCA</name>
<gene>
    <name evidence="2" type="ORF">DFR70_1021042</name>
</gene>
<feature type="domain" description="HTH cro/C1-type" evidence="1">
    <location>
        <begin position="19"/>
        <end position="82"/>
    </location>
</feature>
<proteinExistence type="predicted"/>
<evidence type="ECO:0000259" key="1">
    <source>
        <dbReference type="PROSITE" id="PS50943"/>
    </source>
</evidence>
<dbReference type="PROSITE" id="PS50943">
    <property type="entry name" value="HTH_CROC1"/>
    <property type="match status" value="1"/>
</dbReference>
<dbReference type="Gene3D" id="1.10.260.40">
    <property type="entry name" value="lambda repressor-like DNA-binding domains"/>
    <property type="match status" value="1"/>
</dbReference>
<dbReference type="InterPro" id="IPR010982">
    <property type="entry name" value="Lambda_DNA-bd_dom_sf"/>
</dbReference>
<sequence>MTRRRILARFDDEPEPSPLRRARRAKDVTLEQVCAALDQLSSTGSSGVHPSMLSAWERGRHQTSDKYRTMLAAYYKVPVAQLFAHQDLAAAQDSETPRLLLDHRQLHHAMLGVVRNARHYLAVTGSRSRDGDYLAAIESVLAARPSLVHYRILFGPPRHAVLTDHLRRLIDLRDPDDRSLGVKTLHISMVTADIPERFFAANDTTAVVPVPSLTSLEGFDTGITLGVVGARLIDHARQLYAAGQKVESAADLDQIAAP</sequence>
<dbReference type="OrthoDB" id="3674223at2"/>
<dbReference type="EMBL" id="QJKF01000002">
    <property type="protein sequence ID" value="PXX69353.1"/>
    <property type="molecule type" value="Genomic_DNA"/>
</dbReference>